<dbReference type="PROSITE" id="PS00183">
    <property type="entry name" value="UBC_1"/>
    <property type="match status" value="1"/>
</dbReference>
<evidence type="ECO:0000313" key="8">
    <source>
        <dbReference type="Proteomes" id="UP000825002"/>
    </source>
</evidence>
<feature type="compositionally biased region" description="Polar residues" evidence="4">
    <location>
        <begin position="161"/>
        <end position="185"/>
    </location>
</feature>
<feature type="transmembrane region" description="Helical" evidence="5">
    <location>
        <begin position="1001"/>
        <end position="1021"/>
    </location>
</feature>
<evidence type="ECO:0000256" key="5">
    <source>
        <dbReference type="SAM" id="Phobius"/>
    </source>
</evidence>
<keyword evidence="5" id="KW-0812">Transmembrane</keyword>
<keyword evidence="8" id="KW-1185">Reference proteome</keyword>
<feature type="transmembrane region" description="Helical" evidence="5">
    <location>
        <begin position="926"/>
        <end position="947"/>
    </location>
</feature>
<feature type="non-terminal residue" evidence="7">
    <location>
        <position position="1"/>
    </location>
</feature>
<dbReference type="SUPFAM" id="SSF54495">
    <property type="entry name" value="UBC-like"/>
    <property type="match status" value="1"/>
</dbReference>
<feature type="active site" description="Glycyl thioester intermediate" evidence="3">
    <location>
        <position position="95"/>
    </location>
</feature>
<evidence type="ECO:0000256" key="2">
    <source>
        <dbReference type="ARBA" id="ARBA00022786"/>
    </source>
</evidence>
<comment type="caution">
    <text evidence="7">The sequence shown here is derived from an EMBL/GenBank/DDBJ whole genome shotgun (WGS) entry which is preliminary data.</text>
</comment>
<dbReference type="PANTHER" id="PTHR11161">
    <property type="entry name" value="O-ACYLTRANSFERASE"/>
    <property type="match status" value="1"/>
</dbReference>
<keyword evidence="5" id="KW-0472">Membrane</keyword>
<feature type="transmembrane region" description="Helical" evidence="5">
    <location>
        <begin position="1033"/>
        <end position="1057"/>
    </location>
</feature>
<accession>A0ABQ7S5S3</accession>
<evidence type="ECO:0000259" key="6">
    <source>
        <dbReference type="PROSITE" id="PS50127"/>
    </source>
</evidence>
<dbReference type="Pfam" id="PF20146">
    <property type="entry name" value="NRF"/>
    <property type="match status" value="1"/>
</dbReference>
<feature type="region of interest" description="Disordered" evidence="4">
    <location>
        <begin position="161"/>
        <end position="191"/>
    </location>
</feature>
<dbReference type="InterPro" id="IPR006621">
    <property type="entry name" value="Nose-resist-to-fluoxetine_N"/>
</dbReference>
<dbReference type="CDD" id="cd23804">
    <property type="entry name" value="UBCc_UBE2S"/>
    <property type="match status" value="1"/>
</dbReference>
<feature type="transmembrane region" description="Helical" evidence="5">
    <location>
        <begin position="717"/>
        <end position="741"/>
    </location>
</feature>
<dbReference type="PANTHER" id="PTHR11161:SF12">
    <property type="entry name" value="ACYLTRANSFERASE 3 DOMAIN-CONTAINING PROTEIN-RELATED"/>
    <property type="match status" value="1"/>
</dbReference>
<dbReference type="SMART" id="SM00212">
    <property type="entry name" value="UBCc"/>
    <property type="match status" value="1"/>
</dbReference>
<gene>
    <name evidence="7" type="ORF">GZH46_02777</name>
</gene>
<feature type="transmembrane region" description="Helical" evidence="5">
    <location>
        <begin position="959"/>
        <end position="980"/>
    </location>
</feature>
<sequence length="1095" mass="123258">ATSNVENVSPQALRQVLRELTEMRQNPPEGIHLIFRDDDVTNIQADIEGPAGTPYEDGTFRVRLVLGKSYPATPPKGYFVTKIFHPNVSREGEICVNTLKKDWNKDLGLKHIFVTIKCLLIAPNAESALNMDAGRLLLEDYEDYARRARMMTEIHAPKSKTCSANTTSSTIDDKQQCPSTSSTAETLKRNEGQTLANRRLRRLFGNHRVALMNFSTMTQANEVPLIDSSKLESLEFNTMDELEVVGKLEQNHRYNCNKKCIGKPTTFKCLINRKLKTITITDSGIILAILLASAYLSDAYRLLQLPANVSAGNVIKDVRSHVSTFLNLSHQTLIDSNHTFGDHVRTVRADEKLTSGGFGRDRNQHQYYEQLCGEQLDYIMAQAPNSVFIGNSSDVQMFNYFDSFGRAKSSLIMGNFYWLGNYGQCLAARIRTHPGDNRGTTTRYCMANMLWPGLPKYEGFDYDHYHLIGSALCLPRSCDSLGAESHRDKIATLMRILIGEAPLVGSRLESIYCLPDSEAPFMKWTNNRATVNLVVLITTWIVIMIICTTVDLAHAQRRKLLHLHLSKSDTSMDDLLFLKIVSWFALNRALKSLFFFGPPEITSTNNKCANGHQSAAIKLTTQDSTDSSSAPSNLLAPLEGIKALSLLCIVAAHSWMFQSVIYAAGDFVSRHTAISRLLTIILPAISVNNFFAATGVITTYTLFMYVSKEKFHSLTDIKLWIGFVIQRYIRVVPLWFLAVWVMKTLPYMGSGPVWDYATSNVSSSYMCQQESWSSVWLKTANLLRGPSEHCVITGWYLATDMQFALVIAPIYTILLLKSPVSAYLSVLLFVAIGMAKKMYFMLTLGTDLRPMTKFDLHASSIWTTDLGTLYTSPVTRAPYHVLGLGIGHVFYMHQTNQSLYPSDEPAYKWRRNLCNLVGRVLSLYRFNWFCTMFIAITLPVVEIVGLLSSEFEILQSQEMSAFLVGITHYLYLFTIPAIIMPLLYQPKSHIIRFLGHHNWRFLTRIALSVLVVHPIVIKYYYTSVTHFIQAPIMMVFMTTLGLVVSSYIAGCVSYVLFEFPIRSISCDLVKAMTSAEKLKGENSDPEIEVAGMTRL</sequence>
<dbReference type="EMBL" id="JAIFTH010001064">
    <property type="protein sequence ID" value="KAG9508721.1"/>
    <property type="molecule type" value="Genomic_DNA"/>
</dbReference>
<evidence type="ECO:0000313" key="7">
    <source>
        <dbReference type="EMBL" id="KAG9508721.1"/>
    </source>
</evidence>
<name>A0ABQ7S5S3_9ACAR</name>
<dbReference type="Proteomes" id="UP000825002">
    <property type="component" value="Unassembled WGS sequence"/>
</dbReference>
<keyword evidence="2" id="KW-0833">Ubl conjugation pathway</keyword>
<feature type="transmembrane region" description="Helical" evidence="5">
    <location>
        <begin position="533"/>
        <end position="555"/>
    </location>
</feature>
<feature type="transmembrane region" description="Helical" evidence="5">
    <location>
        <begin position="677"/>
        <end position="705"/>
    </location>
</feature>
<dbReference type="InterPro" id="IPR016135">
    <property type="entry name" value="UBQ-conjugating_enzyme/RWD"/>
</dbReference>
<dbReference type="Gene3D" id="3.10.110.10">
    <property type="entry name" value="Ubiquitin Conjugating Enzyme"/>
    <property type="match status" value="1"/>
</dbReference>
<dbReference type="InterPro" id="IPR023313">
    <property type="entry name" value="UBQ-conjugating_AS"/>
</dbReference>
<evidence type="ECO:0000256" key="3">
    <source>
        <dbReference type="PROSITE-ProRule" id="PRU10133"/>
    </source>
</evidence>
<dbReference type="Pfam" id="PF00179">
    <property type="entry name" value="UQ_con"/>
    <property type="match status" value="1"/>
</dbReference>
<feature type="domain" description="UBC core" evidence="6">
    <location>
        <begin position="11"/>
        <end position="157"/>
    </location>
</feature>
<dbReference type="PROSITE" id="PS50127">
    <property type="entry name" value="UBC_2"/>
    <property type="match status" value="1"/>
</dbReference>
<reference evidence="7 8" key="1">
    <citation type="submission" date="2020-10" db="EMBL/GenBank/DDBJ databases">
        <authorList>
            <person name="Klimov P.B."/>
            <person name="Dyachkov S.M."/>
            <person name="Chetverikov P.E."/>
        </authorList>
    </citation>
    <scope>NUCLEOTIDE SEQUENCE [LARGE SCALE GENOMIC DNA]</scope>
    <source>
        <strain evidence="7">BMOC 18-1129-001#AD2665</strain>
        <tissue evidence="7">Entire mites</tissue>
    </source>
</reference>
<keyword evidence="1" id="KW-0808">Transferase</keyword>
<protein>
    <submittedName>
        <fullName evidence="7">Ubiquitin-conjugating enzyme E2 S</fullName>
    </submittedName>
</protein>
<evidence type="ECO:0000256" key="1">
    <source>
        <dbReference type="ARBA" id="ARBA00022679"/>
    </source>
</evidence>
<dbReference type="InterPro" id="IPR000608">
    <property type="entry name" value="UBC"/>
</dbReference>
<evidence type="ECO:0000256" key="4">
    <source>
        <dbReference type="SAM" id="MobiDB-lite"/>
    </source>
</evidence>
<proteinExistence type="predicted"/>
<dbReference type="InterPro" id="IPR052728">
    <property type="entry name" value="O2_lipid_transport_reg"/>
</dbReference>
<keyword evidence="5" id="KW-1133">Transmembrane helix</keyword>
<organism evidence="7 8">
    <name type="scientific">Fragariocoptes setiger</name>
    <dbReference type="NCBI Taxonomy" id="1670756"/>
    <lineage>
        <taxon>Eukaryota</taxon>
        <taxon>Metazoa</taxon>
        <taxon>Ecdysozoa</taxon>
        <taxon>Arthropoda</taxon>
        <taxon>Chelicerata</taxon>
        <taxon>Arachnida</taxon>
        <taxon>Acari</taxon>
        <taxon>Acariformes</taxon>
        <taxon>Trombidiformes</taxon>
        <taxon>Prostigmata</taxon>
        <taxon>Eupodina</taxon>
        <taxon>Eriophyoidea</taxon>
        <taxon>Phytoptidae</taxon>
        <taxon>Fragariocoptes</taxon>
    </lineage>
</organism>